<reference evidence="2 3" key="1">
    <citation type="submission" date="2024-01" db="EMBL/GenBank/DDBJ databases">
        <title>Sphingobacterium tenebrionis sp. nov., a novel endophyte isolated from tenebrio molitor intestines.</title>
        <authorList>
            <person name="Zhang C."/>
        </authorList>
    </citation>
    <scope>NUCLEOTIDE SEQUENCE [LARGE SCALE GENOMIC DNA]</scope>
    <source>
        <strain evidence="2 3">PU5-4</strain>
    </source>
</reference>
<keyword evidence="3" id="KW-1185">Reference proteome</keyword>
<protein>
    <submittedName>
        <fullName evidence="2">Uncharacterized protein</fullName>
    </submittedName>
</protein>
<dbReference type="Proteomes" id="UP001363035">
    <property type="component" value="Unassembled WGS sequence"/>
</dbReference>
<organism evidence="2 3">
    <name type="scientific">Sphingobacterium tenebrionis</name>
    <dbReference type="NCBI Taxonomy" id="3111775"/>
    <lineage>
        <taxon>Bacteria</taxon>
        <taxon>Pseudomonadati</taxon>
        <taxon>Bacteroidota</taxon>
        <taxon>Sphingobacteriia</taxon>
        <taxon>Sphingobacteriales</taxon>
        <taxon>Sphingobacteriaceae</taxon>
        <taxon>Sphingobacterium</taxon>
    </lineage>
</organism>
<gene>
    <name evidence="2" type="ORF">VJ786_14040</name>
</gene>
<dbReference type="EMBL" id="JAYLLN010000040">
    <property type="protein sequence ID" value="MEI5986022.1"/>
    <property type="molecule type" value="Genomic_DNA"/>
</dbReference>
<sequence length="99" mass="11500">MKSNPQHSKNTNPQQSKNKDSYHSKNSNPQQSKNKNSQTKGPKKRPNDPNKKFLQHVQDQAQKMAEVLGKKNGEQFIKDALKDYPHLLPFELEKFTKQK</sequence>
<dbReference type="RefSeq" id="WP_336557935.1">
    <property type="nucleotide sequence ID" value="NZ_JAYLLN010000040.1"/>
</dbReference>
<comment type="caution">
    <text evidence="2">The sequence shown here is derived from an EMBL/GenBank/DDBJ whole genome shotgun (WGS) entry which is preliminary data.</text>
</comment>
<evidence type="ECO:0000313" key="2">
    <source>
        <dbReference type="EMBL" id="MEI5986022.1"/>
    </source>
</evidence>
<evidence type="ECO:0000256" key="1">
    <source>
        <dbReference type="SAM" id="MobiDB-lite"/>
    </source>
</evidence>
<name>A0ABU8I935_9SPHI</name>
<proteinExistence type="predicted"/>
<feature type="region of interest" description="Disordered" evidence="1">
    <location>
        <begin position="1"/>
        <end position="53"/>
    </location>
</feature>
<feature type="compositionally biased region" description="Polar residues" evidence="1">
    <location>
        <begin position="1"/>
        <end position="16"/>
    </location>
</feature>
<evidence type="ECO:0000313" key="3">
    <source>
        <dbReference type="Proteomes" id="UP001363035"/>
    </source>
</evidence>
<feature type="compositionally biased region" description="Low complexity" evidence="1">
    <location>
        <begin position="24"/>
        <end position="40"/>
    </location>
</feature>
<accession>A0ABU8I935</accession>